<evidence type="ECO:0000313" key="3">
    <source>
        <dbReference type="EMBL" id="NOJ49197.1"/>
    </source>
</evidence>
<dbReference type="AlphaFoldDB" id="A0A7Y4H9H1"/>
<feature type="domain" description="VOC" evidence="2">
    <location>
        <begin position="9"/>
        <end position="126"/>
    </location>
</feature>
<dbReference type="PROSITE" id="PS51819">
    <property type="entry name" value="VOC"/>
    <property type="match status" value="1"/>
</dbReference>
<organism evidence="3 4">
    <name type="scientific">Bradyrhizobium archetypum</name>
    <dbReference type="NCBI Taxonomy" id="2721160"/>
    <lineage>
        <taxon>Bacteria</taxon>
        <taxon>Pseudomonadati</taxon>
        <taxon>Pseudomonadota</taxon>
        <taxon>Alphaproteobacteria</taxon>
        <taxon>Hyphomicrobiales</taxon>
        <taxon>Nitrobacteraceae</taxon>
        <taxon>Bradyrhizobium</taxon>
    </lineage>
</organism>
<dbReference type="SUPFAM" id="SSF54593">
    <property type="entry name" value="Glyoxalase/Bleomycin resistance protein/Dihydroxybiphenyl dioxygenase"/>
    <property type="match status" value="1"/>
</dbReference>
<sequence>MPTAAWEVTWDHVHLRSPDPEATAAWLEDVLGGEIIRGPGRIDVKLGGANIFIAPVTTGDGVNEPPATPYQGLDHFGLTVKDIDAVAAEIKAKGVEFTKEPTTIRTGVRICFIRGPQGISIELLERDKKYA</sequence>
<dbReference type="InterPro" id="IPR004360">
    <property type="entry name" value="Glyas_Fos-R_dOase_dom"/>
</dbReference>
<dbReference type="PANTHER" id="PTHR43048:SF5">
    <property type="entry name" value="BLR5325 PROTEIN"/>
    <property type="match status" value="1"/>
</dbReference>
<dbReference type="InterPro" id="IPR051785">
    <property type="entry name" value="MMCE/EMCE_epimerase"/>
</dbReference>
<gene>
    <name evidence="3" type="ORF">HCN50_23585</name>
</gene>
<comment type="caution">
    <text evidence="3">The sequence shown here is derived from an EMBL/GenBank/DDBJ whole genome shotgun (WGS) entry which is preliminary data.</text>
</comment>
<dbReference type="Proteomes" id="UP000528734">
    <property type="component" value="Unassembled WGS sequence"/>
</dbReference>
<dbReference type="Gene3D" id="3.10.180.10">
    <property type="entry name" value="2,3-Dihydroxybiphenyl 1,2-Dioxygenase, domain 1"/>
    <property type="match status" value="1"/>
</dbReference>
<name>A0A7Y4H9H1_9BRAD</name>
<dbReference type="CDD" id="cd06587">
    <property type="entry name" value="VOC"/>
    <property type="match status" value="1"/>
</dbReference>
<keyword evidence="4" id="KW-1185">Reference proteome</keyword>
<dbReference type="GO" id="GO:0004493">
    <property type="term" value="F:methylmalonyl-CoA epimerase activity"/>
    <property type="evidence" value="ECO:0007669"/>
    <property type="project" value="TreeGrafter"/>
</dbReference>
<reference evidence="3 4" key="1">
    <citation type="submission" date="2020-03" db="EMBL/GenBank/DDBJ databases">
        <title>Bradyrhizobium diversity isolated from nodules of Muelleranthus trifoliolatus.</title>
        <authorList>
            <person name="Klepa M."/>
            <person name="Helene L."/>
            <person name="Hungria M."/>
        </authorList>
    </citation>
    <scope>NUCLEOTIDE SEQUENCE [LARGE SCALE GENOMIC DNA]</scope>
    <source>
        <strain evidence="3 4">WSM 1744</strain>
    </source>
</reference>
<evidence type="ECO:0000259" key="2">
    <source>
        <dbReference type="PROSITE" id="PS51819"/>
    </source>
</evidence>
<dbReference type="InterPro" id="IPR029068">
    <property type="entry name" value="Glyas_Bleomycin-R_OHBP_Dase"/>
</dbReference>
<dbReference type="PANTHER" id="PTHR43048">
    <property type="entry name" value="METHYLMALONYL-COA EPIMERASE"/>
    <property type="match status" value="1"/>
</dbReference>
<protein>
    <submittedName>
        <fullName evidence="3">VOC family protein</fullName>
    </submittedName>
</protein>
<evidence type="ECO:0000256" key="1">
    <source>
        <dbReference type="ARBA" id="ARBA00022723"/>
    </source>
</evidence>
<dbReference type="Pfam" id="PF00903">
    <property type="entry name" value="Glyoxalase"/>
    <property type="match status" value="1"/>
</dbReference>
<keyword evidence="1" id="KW-0479">Metal-binding</keyword>
<evidence type="ECO:0000313" key="4">
    <source>
        <dbReference type="Proteomes" id="UP000528734"/>
    </source>
</evidence>
<dbReference type="GO" id="GO:0046491">
    <property type="term" value="P:L-methylmalonyl-CoA metabolic process"/>
    <property type="evidence" value="ECO:0007669"/>
    <property type="project" value="TreeGrafter"/>
</dbReference>
<dbReference type="EMBL" id="JAAVLW010000007">
    <property type="protein sequence ID" value="NOJ49197.1"/>
    <property type="molecule type" value="Genomic_DNA"/>
</dbReference>
<dbReference type="RefSeq" id="WP_171712278.1">
    <property type="nucleotide sequence ID" value="NZ_JAAVLW010000007.1"/>
</dbReference>
<proteinExistence type="predicted"/>
<dbReference type="GO" id="GO:0046872">
    <property type="term" value="F:metal ion binding"/>
    <property type="evidence" value="ECO:0007669"/>
    <property type="project" value="UniProtKB-KW"/>
</dbReference>
<dbReference type="InterPro" id="IPR037523">
    <property type="entry name" value="VOC_core"/>
</dbReference>
<accession>A0A7Y4H9H1</accession>